<organism evidence="3 4">
    <name type="scientific">Rhodococcus oxybenzonivorans</name>
    <dbReference type="NCBI Taxonomy" id="1990687"/>
    <lineage>
        <taxon>Bacteria</taxon>
        <taxon>Bacillati</taxon>
        <taxon>Actinomycetota</taxon>
        <taxon>Actinomycetes</taxon>
        <taxon>Mycobacteriales</taxon>
        <taxon>Nocardiaceae</taxon>
        <taxon>Rhodococcus</taxon>
    </lineage>
</organism>
<proteinExistence type="predicted"/>
<dbReference type="Pfam" id="PF00132">
    <property type="entry name" value="Hexapep"/>
    <property type="match status" value="1"/>
</dbReference>
<dbReference type="InterPro" id="IPR018357">
    <property type="entry name" value="Hexapep_transf_CS"/>
</dbReference>
<dbReference type="EMBL" id="JAWLUP010000014">
    <property type="protein sequence ID" value="MDV7264708.1"/>
    <property type="molecule type" value="Genomic_DNA"/>
</dbReference>
<keyword evidence="2" id="KW-0677">Repeat</keyword>
<evidence type="ECO:0000256" key="2">
    <source>
        <dbReference type="ARBA" id="ARBA00022737"/>
    </source>
</evidence>
<dbReference type="InterPro" id="IPR001451">
    <property type="entry name" value="Hexapep"/>
</dbReference>
<dbReference type="Proteomes" id="UP001185863">
    <property type="component" value="Unassembled WGS sequence"/>
</dbReference>
<dbReference type="PROSITE" id="PS00101">
    <property type="entry name" value="HEXAPEP_TRANSFERASES"/>
    <property type="match status" value="1"/>
</dbReference>
<dbReference type="PANTHER" id="PTHR13061">
    <property type="entry name" value="DYNACTIN SUBUNIT P25"/>
    <property type="match status" value="1"/>
</dbReference>
<keyword evidence="1" id="KW-0808">Transferase</keyword>
<dbReference type="Gene3D" id="2.160.10.10">
    <property type="entry name" value="Hexapeptide repeat proteins"/>
    <property type="match status" value="1"/>
</dbReference>
<reference evidence="3" key="1">
    <citation type="submission" date="2023-10" db="EMBL/GenBank/DDBJ databases">
        <title>Development of a sustainable strategy for remediation of hydrocarbon-contaminated territories based on the waste exchange concept.</title>
        <authorList>
            <person name="Krivoruchko A."/>
        </authorList>
    </citation>
    <scope>NUCLEOTIDE SEQUENCE</scope>
    <source>
        <strain evidence="3">IEGM 68</strain>
    </source>
</reference>
<accession>A0AAE4UYW8</accession>
<dbReference type="CDD" id="cd04645">
    <property type="entry name" value="LbH_gamma_CA_like"/>
    <property type="match status" value="1"/>
</dbReference>
<name>A0AAE4UYW8_9NOCA</name>
<dbReference type="SUPFAM" id="SSF51161">
    <property type="entry name" value="Trimeric LpxA-like enzymes"/>
    <property type="match status" value="1"/>
</dbReference>
<evidence type="ECO:0000313" key="4">
    <source>
        <dbReference type="Proteomes" id="UP001185863"/>
    </source>
</evidence>
<dbReference type="RefSeq" id="WP_317744288.1">
    <property type="nucleotide sequence ID" value="NZ_JAWLUP010000014.1"/>
</dbReference>
<dbReference type="InterPro" id="IPR047324">
    <property type="entry name" value="LbH_gamma_CA-like"/>
</dbReference>
<dbReference type="InterPro" id="IPR050484">
    <property type="entry name" value="Transf_Hexapept/Carb_Anhydrase"/>
</dbReference>
<dbReference type="InterPro" id="IPR011004">
    <property type="entry name" value="Trimer_LpxA-like_sf"/>
</dbReference>
<evidence type="ECO:0000313" key="3">
    <source>
        <dbReference type="EMBL" id="MDV7264708.1"/>
    </source>
</evidence>
<sequence length="187" mass="19356">MTTSITINGHTPTVAATAWVAPNATLIGDAHLGEETSLWYNAVVRADANRITIGSRTNIQDGCVLHADPGAPLTIGSGVSVGHNAVLHGCTIDDDVLIGMGAIVMNHARIGRGTIIAAGALVSESVVIEPNSLVAGIPGKVRRSCNPDELEQIRCNADNYVKRVAHYTPHPDGSCPSIVIPKGDVAG</sequence>
<protein>
    <submittedName>
        <fullName evidence="3">Gamma carbonic anhydrase family protein</fullName>
    </submittedName>
</protein>
<dbReference type="GO" id="GO:0016740">
    <property type="term" value="F:transferase activity"/>
    <property type="evidence" value="ECO:0007669"/>
    <property type="project" value="UniProtKB-KW"/>
</dbReference>
<dbReference type="AlphaFoldDB" id="A0AAE4UYW8"/>
<gene>
    <name evidence="3" type="ORF">R4315_09135</name>
</gene>
<comment type="caution">
    <text evidence="3">The sequence shown here is derived from an EMBL/GenBank/DDBJ whole genome shotgun (WGS) entry which is preliminary data.</text>
</comment>
<dbReference type="PANTHER" id="PTHR13061:SF29">
    <property type="entry name" value="GAMMA CARBONIC ANHYDRASE-LIKE 1, MITOCHONDRIAL-RELATED"/>
    <property type="match status" value="1"/>
</dbReference>
<evidence type="ECO:0000256" key="1">
    <source>
        <dbReference type="ARBA" id="ARBA00022679"/>
    </source>
</evidence>